<evidence type="ECO:0000256" key="2">
    <source>
        <dbReference type="SAM" id="Phobius"/>
    </source>
</evidence>
<dbReference type="EMBL" id="CP046956">
    <property type="protein sequence ID" value="QTM99906.1"/>
    <property type="molecule type" value="Genomic_DNA"/>
</dbReference>
<gene>
    <name evidence="4" type="ORF">ERJ70_11750</name>
</gene>
<evidence type="ECO:0000313" key="5">
    <source>
        <dbReference type="Proteomes" id="UP000665043"/>
    </source>
</evidence>
<dbReference type="RefSeq" id="WP_209365067.1">
    <property type="nucleotide sequence ID" value="NZ_CP046956.1"/>
</dbReference>
<evidence type="ECO:0000313" key="4">
    <source>
        <dbReference type="EMBL" id="QTM99906.1"/>
    </source>
</evidence>
<feature type="compositionally biased region" description="Acidic residues" evidence="1">
    <location>
        <begin position="62"/>
        <end position="85"/>
    </location>
</feature>
<evidence type="ECO:0000259" key="3">
    <source>
        <dbReference type="Pfam" id="PF07423"/>
    </source>
</evidence>
<dbReference type="InterPro" id="IPR009988">
    <property type="entry name" value="DUF1510"/>
</dbReference>
<keyword evidence="2" id="KW-0472">Membrane</keyword>
<dbReference type="Proteomes" id="UP000665043">
    <property type="component" value="Chromosome"/>
</dbReference>
<keyword evidence="2" id="KW-1133">Transmembrane helix</keyword>
<sequence>MSDEFHSPSRVNRFEKRRKGTKAITFLLIAGGILILVLIGFFLFGGGDEDNSTNNNENQEVSPEEGQDSATETGEEDKIENEDGTNETNQSDTGDTEEEETEPTENDTGQEAEKETVDSSGDSNVKEAYTADWKPVGTEQQGTHETTFEEGTQDWEEMMEAIELATDLPSSNRIVWWVERGSANQQVIATVSDSDETETYRTYLTWVENEGWKPTKVEVLKENDQKYRFEQ</sequence>
<name>A0ABX7VSJ0_9BACI</name>
<reference evidence="4 5" key="1">
    <citation type="submission" date="2019-12" db="EMBL/GenBank/DDBJ databases">
        <title>The whole genome sequencing of a strain isolated from a Mars analog, Dalangtan Playa.</title>
        <authorList>
            <person name="Huang T."/>
        </authorList>
    </citation>
    <scope>NUCLEOTIDE SEQUENCE [LARGE SCALE GENOMIC DNA]</scope>
    <source>
        <strain evidence="4 5">DP4-553-S</strain>
    </source>
</reference>
<feature type="domain" description="DUF1510" evidence="3">
    <location>
        <begin position="129"/>
        <end position="220"/>
    </location>
</feature>
<proteinExistence type="predicted"/>
<feature type="transmembrane region" description="Helical" evidence="2">
    <location>
        <begin position="23"/>
        <end position="44"/>
    </location>
</feature>
<organism evidence="4 5">
    <name type="scientific">Sediminibacillus dalangtanensis</name>
    <dbReference type="NCBI Taxonomy" id="2729421"/>
    <lineage>
        <taxon>Bacteria</taxon>
        <taxon>Bacillati</taxon>
        <taxon>Bacillota</taxon>
        <taxon>Bacilli</taxon>
        <taxon>Bacillales</taxon>
        <taxon>Bacillaceae</taxon>
        <taxon>Sediminibacillus</taxon>
    </lineage>
</organism>
<feature type="compositionally biased region" description="Polar residues" evidence="1">
    <location>
        <begin position="52"/>
        <end position="61"/>
    </location>
</feature>
<evidence type="ECO:0000256" key="1">
    <source>
        <dbReference type="SAM" id="MobiDB-lite"/>
    </source>
</evidence>
<dbReference type="Pfam" id="PF07423">
    <property type="entry name" value="DUF1510"/>
    <property type="match status" value="1"/>
</dbReference>
<keyword evidence="5" id="KW-1185">Reference proteome</keyword>
<feature type="compositionally biased region" description="Acidic residues" evidence="1">
    <location>
        <begin position="94"/>
        <end position="110"/>
    </location>
</feature>
<feature type="region of interest" description="Disordered" evidence="1">
    <location>
        <begin position="51"/>
        <end position="125"/>
    </location>
</feature>
<keyword evidence="2" id="KW-0812">Transmembrane</keyword>
<protein>
    <submittedName>
        <fullName evidence="4">DUF1510 family protein</fullName>
    </submittedName>
</protein>
<accession>A0ABX7VSJ0</accession>